<comment type="similarity">
    <text evidence="1">Belongs to the ribosome association toxin RatA family.</text>
</comment>
<accession>A0A518BB27</accession>
<dbReference type="SUPFAM" id="SSF55961">
    <property type="entry name" value="Bet v1-like"/>
    <property type="match status" value="1"/>
</dbReference>
<proteinExistence type="inferred from homology"/>
<organism evidence="4 5">
    <name type="scientific">Kolteria novifilia</name>
    <dbReference type="NCBI Taxonomy" id="2527975"/>
    <lineage>
        <taxon>Bacteria</taxon>
        <taxon>Pseudomonadati</taxon>
        <taxon>Planctomycetota</taxon>
        <taxon>Planctomycetia</taxon>
        <taxon>Kolteriales</taxon>
        <taxon>Kolteriaceae</taxon>
        <taxon>Kolteria</taxon>
    </lineage>
</organism>
<protein>
    <recommendedName>
        <fullName evidence="3">Coenzyme Q-binding protein COQ10 START domain-containing protein</fullName>
    </recommendedName>
</protein>
<feature type="compositionally biased region" description="Polar residues" evidence="2">
    <location>
        <begin position="155"/>
        <end position="166"/>
    </location>
</feature>
<evidence type="ECO:0000256" key="1">
    <source>
        <dbReference type="ARBA" id="ARBA00008918"/>
    </source>
</evidence>
<dbReference type="InterPro" id="IPR023393">
    <property type="entry name" value="START-like_dom_sf"/>
</dbReference>
<sequence>MPKPYRLERTQRLPIPLDECWKFFSNPQNLPVITPPWLGFEVLDSEPTAIHPGMILRYHVHPMFGRRVTWVTEITHVDEGTFFVDEQRFGPYHFWHHKHYFRPVGIGTEVRDVVDYLLPYGPLGRLAHEWSVRGKLRDIFDYRHRVLQERFDGSGQKSNSTFVTSPRRSRAHA</sequence>
<gene>
    <name evidence="4" type="ORF">Pan216_50750</name>
</gene>
<dbReference type="OrthoDB" id="9793552at2"/>
<dbReference type="AlphaFoldDB" id="A0A518BB27"/>
<dbReference type="Pfam" id="PF03364">
    <property type="entry name" value="Polyketide_cyc"/>
    <property type="match status" value="1"/>
</dbReference>
<dbReference type="CDD" id="cd07820">
    <property type="entry name" value="SRPBCC_3"/>
    <property type="match status" value="1"/>
</dbReference>
<evidence type="ECO:0000256" key="2">
    <source>
        <dbReference type="SAM" id="MobiDB-lite"/>
    </source>
</evidence>
<feature type="domain" description="Coenzyme Q-binding protein COQ10 START" evidence="3">
    <location>
        <begin position="14"/>
        <end position="123"/>
    </location>
</feature>
<dbReference type="Proteomes" id="UP000317093">
    <property type="component" value="Chromosome"/>
</dbReference>
<dbReference type="InterPro" id="IPR005031">
    <property type="entry name" value="COQ10_START"/>
</dbReference>
<evidence type="ECO:0000313" key="5">
    <source>
        <dbReference type="Proteomes" id="UP000317093"/>
    </source>
</evidence>
<feature type="region of interest" description="Disordered" evidence="2">
    <location>
        <begin position="154"/>
        <end position="173"/>
    </location>
</feature>
<evidence type="ECO:0000313" key="4">
    <source>
        <dbReference type="EMBL" id="QDU64186.1"/>
    </source>
</evidence>
<dbReference type="Gene3D" id="3.30.530.20">
    <property type="match status" value="1"/>
</dbReference>
<dbReference type="KEGG" id="knv:Pan216_50750"/>
<reference evidence="4 5" key="1">
    <citation type="submission" date="2019-02" db="EMBL/GenBank/DDBJ databases">
        <title>Deep-cultivation of Planctomycetes and their phenomic and genomic characterization uncovers novel biology.</title>
        <authorList>
            <person name="Wiegand S."/>
            <person name="Jogler M."/>
            <person name="Boedeker C."/>
            <person name="Pinto D."/>
            <person name="Vollmers J."/>
            <person name="Rivas-Marin E."/>
            <person name="Kohn T."/>
            <person name="Peeters S.H."/>
            <person name="Heuer A."/>
            <person name="Rast P."/>
            <person name="Oberbeckmann S."/>
            <person name="Bunk B."/>
            <person name="Jeske O."/>
            <person name="Meyerdierks A."/>
            <person name="Storesund J.E."/>
            <person name="Kallscheuer N."/>
            <person name="Luecker S."/>
            <person name="Lage O.M."/>
            <person name="Pohl T."/>
            <person name="Merkel B.J."/>
            <person name="Hornburger P."/>
            <person name="Mueller R.-W."/>
            <person name="Bruemmer F."/>
            <person name="Labrenz M."/>
            <person name="Spormann A.M."/>
            <person name="Op den Camp H."/>
            <person name="Overmann J."/>
            <person name="Amann R."/>
            <person name="Jetten M.S.M."/>
            <person name="Mascher T."/>
            <person name="Medema M.H."/>
            <person name="Devos D.P."/>
            <person name="Kaster A.-K."/>
            <person name="Ovreas L."/>
            <person name="Rohde M."/>
            <person name="Galperin M.Y."/>
            <person name="Jogler C."/>
        </authorList>
    </citation>
    <scope>NUCLEOTIDE SEQUENCE [LARGE SCALE GENOMIC DNA]</scope>
    <source>
        <strain evidence="4 5">Pan216</strain>
    </source>
</reference>
<evidence type="ECO:0000259" key="3">
    <source>
        <dbReference type="Pfam" id="PF03364"/>
    </source>
</evidence>
<keyword evidence="5" id="KW-1185">Reference proteome</keyword>
<name>A0A518BB27_9BACT</name>
<dbReference type="RefSeq" id="WP_145262211.1">
    <property type="nucleotide sequence ID" value="NZ_CP036279.1"/>
</dbReference>
<dbReference type="EMBL" id="CP036279">
    <property type="protein sequence ID" value="QDU64186.1"/>
    <property type="molecule type" value="Genomic_DNA"/>
</dbReference>